<feature type="transmembrane region" description="Helical" evidence="6">
    <location>
        <begin position="134"/>
        <end position="151"/>
    </location>
</feature>
<evidence type="ECO:0000256" key="3">
    <source>
        <dbReference type="ARBA" id="ARBA00022692"/>
    </source>
</evidence>
<feature type="transmembrane region" description="Helical" evidence="6">
    <location>
        <begin position="76"/>
        <end position="94"/>
    </location>
</feature>
<feature type="transmembrane region" description="Helical" evidence="6">
    <location>
        <begin position="157"/>
        <end position="178"/>
    </location>
</feature>
<gene>
    <name evidence="8" type="ORF">C0189_01180</name>
</gene>
<feature type="transmembrane region" description="Helical" evidence="6">
    <location>
        <begin position="190"/>
        <end position="212"/>
    </location>
</feature>
<dbReference type="Proteomes" id="UP000237040">
    <property type="component" value="Unassembled WGS sequence"/>
</dbReference>
<name>A0A2J6WFK2_9BACT</name>
<feature type="domain" description="EamA" evidence="7">
    <location>
        <begin position="161"/>
        <end position="296"/>
    </location>
</feature>
<proteinExistence type="inferred from homology"/>
<dbReference type="PANTHER" id="PTHR32322:SF2">
    <property type="entry name" value="EAMA DOMAIN-CONTAINING PROTEIN"/>
    <property type="match status" value="1"/>
</dbReference>
<comment type="caution">
    <text evidence="8">The sequence shown here is derived from an EMBL/GenBank/DDBJ whole genome shotgun (WGS) entry which is preliminary data.</text>
</comment>
<dbReference type="Pfam" id="PF00892">
    <property type="entry name" value="EamA"/>
    <property type="match status" value="2"/>
</dbReference>
<feature type="transmembrane region" description="Helical" evidence="6">
    <location>
        <begin position="224"/>
        <end position="243"/>
    </location>
</feature>
<feature type="domain" description="EamA" evidence="7">
    <location>
        <begin position="14"/>
        <end position="148"/>
    </location>
</feature>
<keyword evidence="4 6" id="KW-1133">Transmembrane helix</keyword>
<organism evidence="8 9">
    <name type="scientific">Caldisericum exile</name>
    <dbReference type="NCBI Taxonomy" id="693075"/>
    <lineage>
        <taxon>Bacteria</taxon>
        <taxon>Pseudomonadati</taxon>
        <taxon>Caldisericota/Cryosericota group</taxon>
        <taxon>Caldisericota</taxon>
        <taxon>Caldisericia</taxon>
        <taxon>Caldisericales</taxon>
        <taxon>Caldisericaceae</taxon>
        <taxon>Caldisericum</taxon>
    </lineage>
</organism>
<evidence type="ECO:0000313" key="8">
    <source>
        <dbReference type="EMBL" id="PMP68508.1"/>
    </source>
</evidence>
<comment type="subcellular location">
    <subcellularLocation>
        <location evidence="1">Membrane</location>
        <topology evidence="1">Multi-pass membrane protein</topology>
    </subcellularLocation>
</comment>
<dbReference type="EMBL" id="PNIL01000018">
    <property type="protein sequence ID" value="PMP68508.1"/>
    <property type="molecule type" value="Genomic_DNA"/>
</dbReference>
<keyword evidence="5 6" id="KW-0472">Membrane</keyword>
<protein>
    <recommendedName>
        <fullName evidence="7">EamA domain-containing protein</fullName>
    </recommendedName>
</protein>
<dbReference type="PANTHER" id="PTHR32322">
    <property type="entry name" value="INNER MEMBRANE TRANSPORTER"/>
    <property type="match status" value="1"/>
</dbReference>
<dbReference type="Gene3D" id="1.10.3730.20">
    <property type="match status" value="1"/>
</dbReference>
<evidence type="ECO:0000256" key="6">
    <source>
        <dbReference type="SAM" id="Phobius"/>
    </source>
</evidence>
<feature type="transmembrane region" description="Helical" evidence="6">
    <location>
        <begin position="255"/>
        <end position="273"/>
    </location>
</feature>
<evidence type="ECO:0000259" key="7">
    <source>
        <dbReference type="Pfam" id="PF00892"/>
    </source>
</evidence>
<evidence type="ECO:0000256" key="1">
    <source>
        <dbReference type="ARBA" id="ARBA00004141"/>
    </source>
</evidence>
<evidence type="ECO:0000256" key="4">
    <source>
        <dbReference type="ARBA" id="ARBA00022989"/>
    </source>
</evidence>
<feature type="transmembrane region" description="Helical" evidence="6">
    <location>
        <begin position="12"/>
        <end position="33"/>
    </location>
</feature>
<evidence type="ECO:0000313" key="9">
    <source>
        <dbReference type="Proteomes" id="UP000237040"/>
    </source>
</evidence>
<evidence type="ECO:0000256" key="5">
    <source>
        <dbReference type="ARBA" id="ARBA00023136"/>
    </source>
</evidence>
<feature type="transmembrane region" description="Helical" evidence="6">
    <location>
        <begin position="100"/>
        <end position="125"/>
    </location>
</feature>
<dbReference type="GO" id="GO:0016020">
    <property type="term" value="C:membrane"/>
    <property type="evidence" value="ECO:0007669"/>
    <property type="project" value="UniProtKB-SubCell"/>
</dbReference>
<feature type="transmembrane region" description="Helical" evidence="6">
    <location>
        <begin position="45"/>
        <end position="64"/>
    </location>
</feature>
<keyword evidence="3 6" id="KW-0812">Transmembrane</keyword>
<reference evidence="8 9" key="1">
    <citation type="submission" date="2018-01" db="EMBL/GenBank/DDBJ databases">
        <title>Metagenomic assembled genomes from two thermal pools in the Uzon Caldera, Kamchatka, Russia.</title>
        <authorList>
            <person name="Wilkins L."/>
            <person name="Ettinger C."/>
        </authorList>
    </citation>
    <scope>NUCLEOTIDE SEQUENCE [LARGE SCALE GENOMIC DNA]</scope>
    <source>
        <strain evidence="8">ZAV-07</strain>
    </source>
</reference>
<sequence length="311" mass="34912">MLFGGYMEKKTGLWVNLSLFLLFLVWANSYTFIKIAERQLEPISLVIARFFIIFPFLFLFKDFYTGIKKIQSINDFLKILLVGLLIVPAYHIFLNTAETMINASVAALVAGFSPVITGVLSSIILREKLEQKRIIGLIISLVGVITLTYGISHKFEIKNSFGVLLSLTSVTSWALATVTSKSLYNKFKPIEVNTLGLFFGTLALIPFVKARYIKQILTMNSQTLIAVLYLGVLCILIGYAVWFKALEYKEASTTATFIYLNPIIGSISGIIFLKEPMNIVMIIGGITIILGLFFVNPLKMEIKRQESFENK</sequence>
<dbReference type="SUPFAM" id="SSF103481">
    <property type="entry name" value="Multidrug resistance efflux transporter EmrE"/>
    <property type="match status" value="2"/>
</dbReference>
<dbReference type="AlphaFoldDB" id="A0A2J6WFK2"/>
<dbReference type="InterPro" id="IPR000620">
    <property type="entry name" value="EamA_dom"/>
</dbReference>
<accession>A0A2J6WFK2</accession>
<dbReference type="InterPro" id="IPR037185">
    <property type="entry name" value="EmrE-like"/>
</dbReference>
<comment type="similarity">
    <text evidence="2">Belongs to the EamA transporter family.</text>
</comment>
<evidence type="ECO:0000256" key="2">
    <source>
        <dbReference type="ARBA" id="ARBA00007362"/>
    </source>
</evidence>
<feature type="transmembrane region" description="Helical" evidence="6">
    <location>
        <begin position="279"/>
        <end position="298"/>
    </location>
</feature>
<dbReference type="InterPro" id="IPR050638">
    <property type="entry name" value="AA-Vitamin_Transporters"/>
</dbReference>